<dbReference type="EMBL" id="JACHJQ010000001">
    <property type="protein sequence ID" value="MBB4904291.1"/>
    <property type="molecule type" value="Genomic_DNA"/>
</dbReference>
<organism evidence="4 5">
    <name type="scientific">Actinophytocola algeriensis</name>
    <dbReference type="NCBI Taxonomy" id="1768010"/>
    <lineage>
        <taxon>Bacteria</taxon>
        <taxon>Bacillati</taxon>
        <taxon>Actinomycetota</taxon>
        <taxon>Actinomycetes</taxon>
        <taxon>Pseudonocardiales</taxon>
        <taxon>Pseudonocardiaceae</taxon>
    </lineage>
</organism>
<keyword evidence="5" id="KW-1185">Reference proteome</keyword>
<evidence type="ECO:0000259" key="3">
    <source>
        <dbReference type="Pfam" id="PF00291"/>
    </source>
</evidence>
<dbReference type="InterPro" id="IPR050214">
    <property type="entry name" value="Cys_Synth/Cystath_Beta-Synth"/>
</dbReference>
<gene>
    <name evidence="4" type="ORF">FHR82_000501</name>
</gene>
<evidence type="ECO:0000313" key="4">
    <source>
        <dbReference type="EMBL" id="MBB4904291.1"/>
    </source>
</evidence>
<dbReference type="GO" id="GO:0004124">
    <property type="term" value="F:cysteine synthase activity"/>
    <property type="evidence" value="ECO:0007669"/>
    <property type="project" value="UniProtKB-EC"/>
</dbReference>
<dbReference type="InterPro" id="IPR036052">
    <property type="entry name" value="TrpB-like_PALP_sf"/>
</dbReference>
<comment type="caution">
    <text evidence="4">The sequence shown here is derived from an EMBL/GenBank/DDBJ whole genome shotgun (WGS) entry which is preliminary data.</text>
</comment>
<dbReference type="AlphaFoldDB" id="A0A7W7VBS4"/>
<evidence type="ECO:0000256" key="1">
    <source>
        <dbReference type="ARBA" id="ARBA00001933"/>
    </source>
</evidence>
<name>A0A7W7VBS4_9PSEU</name>
<dbReference type="RefSeq" id="WP_184808560.1">
    <property type="nucleotide sequence ID" value="NZ_JACHJQ010000001.1"/>
</dbReference>
<dbReference type="Proteomes" id="UP000520767">
    <property type="component" value="Unassembled WGS sequence"/>
</dbReference>
<sequence length="330" mass="35360">MSTWAAESIRKIRSAHTETPLRTLRVGRTEVVLKDETTLPTGSTKHRTVAAMFCHAIASGEITATTQVITATAGPVATAAAHFATLLNLSSTAIVPAKTDPEVLARIEKEGGRWQRAEQPPAALQQEGRALADRWAAHFLDHFTAAEPAVAAWPPTIADELFAQLPEPPQWIVVGAGTGATATALGRHIRREGLPTKLAVVDPENSAYFPAWATGARDYGTGMPSRIPGIGRPRVEPGFHPGVIDLVIPVPDAASAAALLWLHEKGVNAGPATGTSLWGIHHLTTTMHEQGPVATMVTDDGTPYRTTHLNREWLHAKGMDPTPYEPELTW</sequence>
<dbReference type="Gene3D" id="3.40.50.1100">
    <property type="match status" value="2"/>
</dbReference>
<comment type="cofactor">
    <cofactor evidence="1">
        <name>pyridoxal 5'-phosphate</name>
        <dbReference type="ChEBI" id="CHEBI:597326"/>
    </cofactor>
</comment>
<accession>A0A7W7VBS4</accession>
<dbReference type="PANTHER" id="PTHR10314">
    <property type="entry name" value="CYSTATHIONINE BETA-SYNTHASE"/>
    <property type="match status" value="1"/>
</dbReference>
<protein>
    <submittedName>
        <fullName evidence="4">Cysteine synthase A</fullName>
        <ecNumber evidence="4">2.5.1.47</ecNumber>
    </submittedName>
</protein>
<evidence type="ECO:0000313" key="5">
    <source>
        <dbReference type="Proteomes" id="UP000520767"/>
    </source>
</evidence>
<dbReference type="SUPFAM" id="SSF53686">
    <property type="entry name" value="Tryptophan synthase beta subunit-like PLP-dependent enzymes"/>
    <property type="match status" value="1"/>
</dbReference>
<evidence type="ECO:0000256" key="2">
    <source>
        <dbReference type="ARBA" id="ARBA00022898"/>
    </source>
</evidence>
<reference evidence="4 5" key="1">
    <citation type="submission" date="2020-08" db="EMBL/GenBank/DDBJ databases">
        <title>Genomic Encyclopedia of Type Strains, Phase III (KMG-III): the genomes of soil and plant-associated and newly described type strains.</title>
        <authorList>
            <person name="Whitman W."/>
        </authorList>
    </citation>
    <scope>NUCLEOTIDE SEQUENCE [LARGE SCALE GENOMIC DNA]</scope>
    <source>
        <strain evidence="4 5">CECT 8960</strain>
    </source>
</reference>
<proteinExistence type="predicted"/>
<dbReference type="Pfam" id="PF00291">
    <property type="entry name" value="PALP"/>
    <property type="match status" value="1"/>
</dbReference>
<feature type="domain" description="Tryptophan synthase beta chain-like PALP" evidence="3">
    <location>
        <begin position="14"/>
        <end position="299"/>
    </location>
</feature>
<dbReference type="InterPro" id="IPR001926">
    <property type="entry name" value="TrpB-like_PALP"/>
</dbReference>
<dbReference type="EC" id="2.5.1.47" evidence="4"/>
<keyword evidence="2" id="KW-0663">Pyridoxal phosphate</keyword>
<keyword evidence="4" id="KW-0808">Transferase</keyword>